<evidence type="ECO:0000256" key="2">
    <source>
        <dbReference type="ARBA" id="ARBA00005745"/>
    </source>
</evidence>
<keyword evidence="4" id="KW-0997">Cell inner membrane</keyword>
<evidence type="ECO:0000259" key="9">
    <source>
        <dbReference type="Pfam" id="PF00482"/>
    </source>
</evidence>
<evidence type="ECO:0000256" key="7">
    <source>
        <dbReference type="ARBA" id="ARBA00023136"/>
    </source>
</evidence>
<proteinExistence type="inferred from homology"/>
<dbReference type="PANTHER" id="PTHR30012:SF0">
    <property type="entry name" value="TYPE II SECRETION SYSTEM PROTEIN F-RELATED"/>
    <property type="match status" value="1"/>
</dbReference>
<evidence type="ECO:0000256" key="1">
    <source>
        <dbReference type="ARBA" id="ARBA00004429"/>
    </source>
</evidence>
<feature type="transmembrane region" description="Helical" evidence="8">
    <location>
        <begin position="375"/>
        <end position="396"/>
    </location>
</feature>
<reference evidence="10 11" key="1">
    <citation type="journal article" date="2016" name="Nat. Commun.">
        <title>Thousands of microbial genomes shed light on interconnected biogeochemical processes in an aquifer system.</title>
        <authorList>
            <person name="Anantharaman K."/>
            <person name="Brown C.T."/>
            <person name="Hug L.A."/>
            <person name="Sharon I."/>
            <person name="Castelle C.J."/>
            <person name="Probst A.J."/>
            <person name="Thomas B.C."/>
            <person name="Singh A."/>
            <person name="Wilkins M.J."/>
            <person name="Karaoz U."/>
            <person name="Brodie E.L."/>
            <person name="Williams K.H."/>
            <person name="Hubbard S.S."/>
            <person name="Banfield J.F."/>
        </authorList>
    </citation>
    <scope>NUCLEOTIDE SEQUENCE [LARGE SCALE GENOMIC DNA]</scope>
</reference>
<evidence type="ECO:0000256" key="6">
    <source>
        <dbReference type="ARBA" id="ARBA00022989"/>
    </source>
</evidence>
<evidence type="ECO:0000256" key="3">
    <source>
        <dbReference type="ARBA" id="ARBA00022475"/>
    </source>
</evidence>
<accession>A0A1G2B5X3</accession>
<evidence type="ECO:0000256" key="5">
    <source>
        <dbReference type="ARBA" id="ARBA00022692"/>
    </source>
</evidence>
<feature type="domain" description="Type II secretion system protein GspF" evidence="9">
    <location>
        <begin position="272"/>
        <end position="394"/>
    </location>
</feature>
<keyword evidence="3" id="KW-1003">Cell membrane</keyword>
<dbReference type="InterPro" id="IPR003004">
    <property type="entry name" value="GspF/PilC"/>
</dbReference>
<comment type="similarity">
    <text evidence="2">Belongs to the GSP F family.</text>
</comment>
<keyword evidence="5 8" id="KW-0812">Transmembrane</keyword>
<keyword evidence="7 8" id="KW-0472">Membrane</keyword>
<dbReference type="InterPro" id="IPR018076">
    <property type="entry name" value="T2SS_GspF_dom"/>
</dbReference>
<comment type="caution">
    <text evidence="10">The sequence shown here is derived from an EMBL/GenBank/DDBJ whole genome shotgun (WGS) entry which is preliminary data.</text>
</comment>
<organism evidence="10 11">
    <name type="scientific">Candidatus Kerfeldbacteria bacterium RIFCSPLOWO2_01_FULL_48_11</name>
    <dbReference type="NCBI Taxonomy" id="1798543"/>
    <lineage>
        <taxon>Bacteria</taxon>
        <taxon>Candidatus Kerfeldiibacteriota</taxon>
    </lineage>
</organism>
<dbReference type="InterPro" id="IPR042094">
    <property type="entry name" value="T2SS_GspF_sf"/>
</dbReference>
<dbReference type="GO" id="GO:0005886">
    <property type="term" value="C:plasma membrane"/>
    <property type="evidence" value="ECO:0007669"/>
    <property type="project" value="UniProtKB-SubCell"/>
</dbReference>
<dbReference type="AlphaFoldDB" id="A0A1G2B5X3"/>
<evidence type="ECO:0000256" key="4">
    <source>
        <dbReference type="ARBA" id="ARBA00022519"/>
    </source>
</evidence>
<protein>
    <recommendedName>
        <fullName evidence="9">Type II secretion system protein GspF domain-containing protein</fullName>
    </recommendedName>
</protein>
<evidence type="ECO:0000313" key="11">
    <source>
        <dbReference type="Proteomes" id="UP000179164"/>
    </source>
</evidence>
<dbReference type="PANTHER" id="PTHR30012">
    <property type="entry name" value="GENERAL SECRETION PATHWAY PROTEIN"/>
    <property type="match status" value="1"/>
</dbReference>
<evidence type="ECO:0000256" key="8">
    <source>
        <dbReference type="SAM" id="Phobius"/>
    </source>
</evidence>
<dbReference type="Pfam" id="PF00482">
    <property type="entry name" value="T2SSF"/>
    <property type="match status" value="2"/>
</dbReference>
<evidence type="ECO:0000313" key="10">
    <source>
        <dbReference type="EMBL" id="OGY84604.1"/>
    </source>
</evidence>
<gene>
    <name evidence="10" type="ORF">A2898_03650</name>
</gene>
<dbReference type="FunFam" id="1.20.81.30:FF:000001">
    <property type="entry name" value="Type II secretion system protein F"/>
    <property type="match status" value="1"/>
</dbReference>
<sequence length="402" mass="45368">MLTFSYNALDKFNSYVKGTISADNVKKATILLEKEGFIIVNINQQKGKSFSKFNKLFESVSRVDQMFFTRHLYTMLESGMPLDQVIKVTAEQTTNPTFRQILDSVHDRLVRGQTLHSALNEHKKHFSQLFINLVKVGEMSGKLDKVLEHVLEQQEKDYDLITRARGAMVYPAIIIVALFAMVTMMMVFVIPKVTGILTEYDVELPIATRVLIWLSNFLIHYGFLLVPVLAVLIALFIRWTRSPKGKAKWDGFLLKIPRLKTILIEFNLARISRALSTLLSSGVQLDQSLELASGVPGNYLYQDSLRSGIKFIQRGIPLAEVLKGYPKLYPSIASRMTEVGERTGKLEHMLQRLATYYEKSVSNTITNLASVIEPVLLLSIGFSVGFVAIAILTPIWKFSATI</sequence>
<name>A0A1G2B5X3_9BACT</name>
<feature type="transmembrane region" description="Helical" evidence="8">
    <location>
        <begin position="210"/>
        <end position="237"/>
    </location>
</feature>
<dbReference type="PRINTS" id="PR00812">
    <property type="entry name" value="BCTERIALGSPF"/>
</dbReference>
<dbReference type="Proteomes" id="UP000179164">
    <property type="component" value="Unassembled WGS sequence"/>
</dbReference>
<dbReference type="STRING" id="1798543.A2898_03650"/>
<dbReference type="EMBL" id="MHKE01000006">
    <property type="protein sequence ID" value="OGY84604.1"/>
    <property type="molecule type" value="Genomic_DNA"/>
</dbReference>
<dbReference type="Gene3D" id="1.20.81.30">
    <property type="entry name" value="Type II secretion system (T2SS), domain F"/>
    <property type="match status" value="2"/>
</dbReference>
<feature type="domain" description="Type II secretion system protein GspF" evidence="9">
    <location>
        <begin position="68"/>
        <end position="191"/>
    </location>
</feature>
<feature type="transmembrane region" description="Helical" evidence="8">
    <location>
        <begin position="168"/>
        <end position="190"/>
    </location>
</feature>
<comment type="subcellular location">
    <subcellularLocation>
        <location evidence="1">Cell inner membrane</location>
        <topology evidence="1">Multi-pass membrane protein</topology>
    </subcellularLocation>
</comment>
<keyword evidence="6 8" id="KW-1133">Transmembrane helix</keyword>